<feature type="region of interest" description="Disordered" evidence="1">
    <location>
        <begin position="363"/>
        <end position="415"/>
    </location>
</feature>
<dbReference type="Proteomes" id="UP001396898">
    <property type="component" value="Unassembled WGS sequence"/>
</dbReference>
<name>A0ABR1T2Q2_9PEZI</name>
<feature type="region of interest" description="Disordered" evidence="1">
    <location>
        <begin position="1"/>
        <end position="62"/>
    </location>
</feature>
<proteinExistence type="predicted"/>
<reference evidence="2 3" key="1">
    <citation type="submission" date="2023-01" db="EMBL/GenBank/DDBJ databases">
        <title>Analysis of 21 Apiospora genomes using comparative genomics revels a genus with tremendous synthesis potential of carbohydrate active enzymes and secondary metabolites.</title>
        <authorList>
            <person name="Sorensen T."/>
        </authorList>
    </citation>
    <scope>NUCLEOTIDE SEQUENCE [LARGE SCALE GENOMIC DNA]</scope>
    <source>
        <strain evidence="2 3">CBS 20057</strain>
    </source>
</reference>
<feature type="compositionally biased region" description="Basic residues" evidence="1">
    <location>
        <begin position="202"/>
        <end position="212"/>
    </location>
</feature>
<keyword evidence="3" id="KW-1185">Reference proteome</keyword>
<dbReference type="EMBL" id="JAQQWI010000001">
    <property type="protein sequence ID" value="KAK8040235.1"/>
    <property type="molecule type" value="Genomic_DNA"/>
</dbReference>
<feature type="compositionally biased region" description="Basic and acidic residues" evidence="1">
    <location>
        <begin position="1"/>
        <end position="10"/>
    </location>
</feature>
<evidence type="ECO:0000256" key="1">
    <source>
        <dbReference type="SAM" id="MobiDB-lite"/>
    </source>
</evidence>
<gene>
    <name evidence="2" type="ORF">PG991_000023</name>
</gene>
<evidence type="ECO:0008006" key="4">
    <source>
        <dbReference type="Google" id="ProtNLM"/>
    </source>
</evidence>
<protein>
    <recommendedName>
        <fullName evidence="4">CCHC-type domain-containing protein</fullName>
    </recommendedName>
</protein>
<feature type="region of interest" description="Disordered" evidence="1">
    <location>
        <begin position="156"/>
        <end position="215"/>
    </location>
</feature>
<accession>A0ABR1T2Q2</accession>
<feature type="compositionally biased region" description="Polar residues" evidence="1">
    <location>
        <begin position="398"/>
        <end position="407"/>
    </location>
</feature>
<comment type="caution">
    <text evidence="2">The sequence shown here is derived from an EMBL/GenBank/DDBJ whole genome shotgun (WGS) entry which is preliminary data.</text>
</comment>
<evidence type="ECO:0000313" key="3">
    <source>
        <dbReference type="Proteomes" id="UP001396898"/>
    </source>
</evidence>
<organism evidence="2 3">
    <name type="scientific">Apiospora marii</name>
    <dbReference type="NCBI Taxonomy" id="335849"/>
    <lineage>
        <taxon>Eukaryota</taxon>
        <taxon>Fungi</taxon>
        <taxon>Dikarya</taxon>
        <taxon>Ascomycota</taxon>
        <taxon>Pezizomycotina</taxon>
        <taxon>Sordariomycetes</taxon>
        <taxon>Xylariomycetidae</taxon>
        <taxon>Amphisphaeriales</taxon>
        <taxon>Apiosporaceae</taxon>
        <taxon>Apiospora</taxon>
    </lineage>
</organism>
<feature type="compositionally biased region" description="Basic and acidic residues" evidence="1">
    <location>
        <begin position="187"/>
        <end position="201"/>
    </location>
</feature>
<evidence type="ECO:0000313" key="2">
    <source>
        <dbReference type="EMBL" id="KAK8040235.1"/>
    </source>
</evidence>
<sequence length="415" mass="45806">MSDQKMNDKKGRAKGMLSNLVSSASAAKNDDDEGSADPGTPMPGVAAPVIREQDNNKAAGPSVGINSLLPDLPDFVRLPSAFVDLNTTRGGHLLGITNPPRTQNMFPSLSSTGDLSTTVSDPELLGPLGQRWAEQHNGQMPRTDVILRRYDAQAQRVARRNIEDQRGRRRPRHALPSPAKGPGPVPKQDENEKDDKSDGKRKSGRGAKRRKTERPCGWCGKTGHEVLNCAGPPAEDGFIHACGLHNSKAHTYLNCRVAKGWDHEDKWRNLVLQRANLPPMIANDAWEDVAYDYITGAASHNHVRPWTPMPLSVDFVKTIDKKKFDDFDYSRKPAGQLGVEENTSSAEKFMAWCKDWQKQYDAAAEAAETPFPEGGEDDLIDYPQSEYSEDEDPDTEFTVPTKSTSMADVSRDVDM</sequence>